<evidence type="ECO:0000256" key="3">
    <source>
        <dbReference type="ARBA" id="ARBA00022448"/>
    </source>
</evidence>
<evidence type="ECO:0000256" key="2">
    <source>
        <dbReference type="ARBA" id="ARBA00011233"/>
    </source>
</evidence>
<protein>
    <submittedName>
        <fullName evidence="13">Porin</fullName>
    </submittedName>
</protein>
<evidence type="ECO:0000259" key="12">
    <source>
        <dbReference type="Pfam" id="PF13609"/>
    </source>
</evidence>
<evidence type="ECO:0000256" key="11">
    <source>
        <dbReference type="SAM" id="SignalP"/>
    </source>
</evidence>
<keyword evidence="9" id="KW-0472">Membrane</keyword>
<evidence type="ECO:0000313" key="13">
    <source>
        <dbReference type="EMBL" id="SFU08845.1"/>
    </source>
</evidence>
<evidence type="ECO:0000313" key="14">
    <source>
        <dbReference type="Proteomes" id="UP000198844"/>
    </source>
</evidence>
<keyword evidence="6 11" id="KW-0732">Signal</keyword>
<reference evidence="13 14" key="1">
    <citation type="submission" date="2016-10" db="EMBL/GenBank/DDBJ databases">
        <authorList>
            <person name="de Groot N.N."/>
        </authorList>
    </citation>
    <scope>NUCLEOTIDE SEQUENCE [LARGE SCALE GENOMIC DNA]</scope>
    <source>
        <strain evidence="13 14">LMG 27731</strain>
    </source>
</reference>
<dbReference type="InterPro" id="IPR033900">
    <property type="entry name" value="Gram_neg_porin_domain"/>
</dbReference>
<evidence type="ECO:0000256" key="7">
    <source>
        <dbReference type="ARBA" id="ARBA00023065"/>
    </source>
</evidence>
<dbReference type="AlphaFoldDB" id="A0A1I7DB40"/>
<dbReference type="EMBL" id="FPBH01000009">
    <property type="protein sequence ID" value="SFU08845.1"/>
    <property type="molecule type" value="Genomic_DNA"/>
</dbReference>
<dbReference type="PROSITE" id="PS51257">
    <property type="entry name" value="PROKAR_LIPOPROTEIN"/>
    <property type="match status" value="1"/>
</dbReference>
<keyword evidence="8" id="KW-0626">Porin</keyword>
<dbReference type="GO" id="GO:0009279">
    <property type="term" value="C:cell outer membrane"/>
    <property type="evidence" value="ECO:0007669"/>
    <property type="project" value="UniProtKB-SubCell"/>
</dbReference>
<comment type="subcellular location">
    <subcellularLocation>
        <location evidence="1">Cell outer membrane</location>
        <topology evidence="1">Multi-pass membrane protein</topology>
    </subcellularLocation>
</comment>
<keyword evidence="5" id="KW-0812">Transmembrane</keyword>
<evidence type="ECO:0000256" key="1">
    <source>
        <dbReference type="ARBA" id="ARBA00004571"/>
    </source>
</evidence>
<feature type="domain" description="Porin" evidence="12">
    <location>
        <begin position="60"/>
        <end position="320"/>
    </location>
</feature>
<keyword evidence="4" id="KW-1134">Transmembrane beta strand</keyword>
<name>A0A1I7DB40_9BURK</name>
<evidence type="ECO:0000256" key="6">
    <source>
        <dbReference type="ARBA" id="ARBA00022729"/>
    </source>
</evidence>
<evidence type="ECO:0000256" key="5">
    <source>
        <dbReference type="ARBA" id="ARBA00022692"/>
    </source>
</evidence>
<feature type="chain" id="PRO_5011779982" evidence="11">
    <location>
        <begin position="23"/>
        <end position="406"/>
    </location>
</feature>
<feature type="signal peptide" evidence="11">
    <location>
        <begin position="1"/>
        <end position="22"/>
    </location>
</feature>
<keyword evidence="10" id="KW-0998">Cell outer membrane</keyword>
<sequence length="406" mass="44084">MKRTLGALLASIGTLACSGAFAEVSPGAPPDAAASAYASGTQMQSIFRYWGAGLGRQTLGVASQRSFVTLYGTLDMGINYTKDGPYSIERVQSGGALTSKFGFYGQEYLGNQWTVFFRLENGFMGNTGSVQDTTSLFNRASYVGMQNPIYGQLTMGRQYTSAGAAALGADPFLAVAHESVYTYFLGATDLGLGANSDALGRLPNTLRYISPRFGPFGFDLSYSLKGDQSVGPAVHQRSAMISYIDKRAVLSVAFGQSWCDPSMTGSCVGKTAIAPAKRTDTYLASLMYDVGPFVAQAAYIRYVPQTADSAIASVYLLGLQKWWGGQSAAGFDCVSRYDEVAGLCIRLDHRYRSLPVKTNFCVWACRCRTKWPEFQRHIQLRQRITGTCTRAHRVESHVGYQPSILI</sequence>
<dbReference type="InterPro" id="IPR050298">
    <property type="entry name" value="Gram-neg_bact_OMP"/>
</dbReference>
<dbReference type="PANTHER" id="PTHR34501:SF9">
    <property type="entry name" value="MAJOR OUTER MEMBRANE PROTEIN P.IA"/>
    <property type="match status" value="1"/>
</dbReference>
<evidence type="ECO:0000256" key="10">
    <source>
        <dbReference type="ARBA" id="ARBA00023237"/>
    </source>
</evidence>
<evidence type="ECO:0000256" key="8">
    <source>
        <dbReference type="ARBA" id="ARBA00023114"/>
    </source>
</evidence>
<organism evidence="13 14">
    <name type="scientific">Paraburkholderia aspalathi</name>
    <dbReference type="NCBI Taxonomy" id="1324617"/>
    <lineage>
        <taxon>Bacteria</taxon>
        <taxon>Pseudomonadati</taxon>
        <taxon>Pseudomonadota</taxon>
        <taxon>Betaproteobacteria</taxon>
        <taxon>Burkholderiales</taxon>
        <taxon>Burkholderiaceae</taxon>
        <taxon>Paraburkholderia</taxon>
    </lineage>
</organism>
<keyword evidence="3" id="KW-0813">Transport</keyword>
<dbReference type="PANTHER" id="PTHR34501">
    <property type="entry name" value="PROTEIN YDDL-RELATED"/>
    <property type="match status" value="1"/>
</dbReference>
<dbReference type="Gene3D" id="2.40.160.10">
    <property type="entry name" value="Porin"/>
    <property type="match status" value="1"/>
</dbReference>
<dbReference type="GO" id="GO:0046930">
    <property type="term" value="C:pore complex"/>
    <property type="evidence" value="ECO:0007669"/>
    <property type="project" value="UniProtKB-KW"/>
</dbReference>
<evidence type="ECO:0000256" key="9">
    <source>
        <dbReference type="ARBA" id="ARBA00023136"/>
    </source>
</evidence>
<dbReference type="SUPFAM" id="SSF56935">
    <property type="entry name" value="Porins"/>
    <property type="match status" value="1"/>
</dbReference>
<keyword evidence="7" id="KW-0406">Ion transport</keyword>
<dbReference type="Proteomes" id="UP000198844">
    <property type="component" value="Unassembled WGS sequence"/>
</dbReference>
<evidence type="ECO:0000256" key="4">
    <source>
        <dbReference type="ARBA" id="ARBA00022452"/>
    </source>
</evidence>
<dbReference type="Pfam" id="PF13609">
    <property type="entry name" value="Porin_4"/>
    <property type="match status" value="1"/>
</dbReference>
<dbReference type="GO" id="GO:0006811">
    <property type="term" value="P:monoatomic ion transport"/>
    <property type="evidence" value="ECO:0007669"/>
    <property type="project" value="UniProtKB-KW"/>
</dbReference>
<comment type="subunit">
    <text evidence="2">Homotrimer.</text>
</comment>
<dbReference type="GO" id="GO:0015288">
    <property type="term" value="F:porin activity"/>
    <property type="evidence" value="ECO:0007669"/>
    <property type="project" value="UniProtKB-KW"/>
</dbReference>
<dbReference type="CDD" id="cd00342">
    <property type="entry name" value="gram_neg_porins"/>
    <property type="match status" value="1"/>
</dbReference>
<dbReference type="RefSeq" id="WP_093635248.1">
    <property type="nucleotide sequence ID" value="NZ_FPBH01000009.1"/>
</dbReference>
<proteinExistence type="predicted"/>
<accession>A0A1I7DB40</accession>
<dbReference type="InterPro" id="IPR023614">
    <property type="entry name" value="Porin_dom_sf"/>
</dbReference>
<gene>
    <name evidence="13" type="ORF">SAMN05192563_1009108</name>
</gene>
<dbReference type="OrthoDB" id="8982743at2"/>